<dbReference type="EMBL" id="CP018911">
    <property type="protein sequence ID" value="AZU02556.1"/>
    <property type="molecule type" value="Genomic_DNA"/>
</dbReference>
<keyword evidence="1" id="KW-0645">Protease</keyword>
<dbReference type="GO" id="GO:0005829">
    <property type="term" value="C:cytosol"/>
    <property type="evidence" value="ECO:0007669"/>
    <property type="project" value="TreeGrafter"/>
</dbReference>
<dbReference type="KEGG" id="gak:X907_0005"/>
<evidence type="ECO:0000313" key="7">
    <source>
        <dbReference type="Proteomes" id="UP000286954"/>
    </source>
</evidence>
<dbReference type="PROSITE" id="PS51257">
    <property type="entry name" value="PROKAR_LIPOPROTEIN"/>
    <property type="match status" value="1"/>
</dbReference>
<feature type="domain" description="Peptidase S9A N-terminal" evidence="5">
    <location>
        <begin position="72"/>
        <end position="474"/>
    </location>
</feature>
<proteinExistence type="predicted"/>
<organism evidence="6 7">
    <name type="scientific">Glycocaulis alkaliphilus</name>
    <dbReference type="NCBI Taxonomy" id="1434191"/>
    <lineage>
        <taxon>Bacteria</taxon>
        <taxon>Pseudomonadati</taxon>
        <taxon>Pseudomonadota</taxon>
        <taxon>Alphaproteobacteria</taxon>
        <taxon>Maricaulales</taxon>
        <taxon>Maricaulaceae</taxon>
        <taxon>Glycocaulis</taxon>
    </lineage>
</organism>
<dbReference type="InterPro" id="IPR051167">
    <property type="entry name" value="Prolyl_oligopep/macrocyclase"/>
</dbReference>
<keyword evidence="3" id="KW-0720">Serine protease</keyword>
<dbReference type="GO" id="GO:0006508">
    <property type="term" value="P:proteolysis"/>
    <property type="evidence" value="ECO:0007669"/>
    <property type="project" value="UniProtKB-KW"/>
</dbReference>
<sequence>MGDHKSMKMYKAALMAAGSGLLLAACEPANSGDVIVNQSASASDARDGQRASPDAESRALNAAIQSGSEELLWLEEVEGEAALAFAAAQNERSLGHLQADPRYQQLHDRALEVLESTDRIPFVGVRGGELWNFWQDANNTHGLWRRTTLESYETDAPEWDVVLDLDALADAEGRNWVWRGSSCLSPDYNRCILTLSDGGSDAAVRREWDMETRSFVEGGFEIDATKGSTAWIDEDTLLIATALDPAETTTSGYPFVVKRWTRGTPIEEAQVVFTGAASDVGVWPARYQQADGTFYLLATQAETFFESVYWLLPDNAQGEPIRLTLPRRVSPQALFGDQLVFSIEEDWTPVEGGETYPQGAVLSLSMSELAATGELPAIETVFVPGERQSVGGFAATANHLLAVIDENVVGGLWVFTRDENGWQRRQIETPENTSVSITTADDQSDLAFVSAQGYLTPNTLYRVSADATSLSPAKSMPSWFDTTGLEVEQREAVSADGTRIPYFIIHNPERSGAEPGPTLLYAYGGFQVSLNPSYSGTMGRLWLENGGTYVLANIRGGGEFGPAWHQAGLTTNRQRIYDDLIAVAEALVEDGVTTTGQLGVMGGSNGGLLTGVMYTQRPDLFGAVISQVPLLDMMRFHTMLAGASWQAEYGFPDENPEERDFLRSISPLHNVNPDREYPPLFLLTSTKDDRVHPAHARKLAYLTDALGLDMLYYENMEGGHSAAANLRETANRLALEYTFLMQNLMDGEE</sequence>
<reference evidence="6 7" key="1">
    <citation type="submission" date="2016-12" db="EMBL/GenBank/DDBJ databases">
        <title>The genome of dimorphic prosthecate Glycocaulis alkaliphilus 6b-8t, isolated from crude oil dictates its adaptability in petroleum environments.</title>
        <authorList>
            <person name="Wu X.-L."/>
            <person name="Geng S."/>
        </authorList>
    </citation>
    <scope>NUCLEOTIDE SEQUENCE [LARGE SCALE GENOMIC DNA]</scope>
    <source>
        <strain evidence="6 7">6B-8</strain>
    </source>
</reference>
<dbReference type="SUPFAM" id="SSF53474">
    <property type="entry name" value="alpha/beta-Hydrolases"/>
    <property type="match status" value="1"/>
</dbReference>
<accession>A0A3T0E5Q5</accession>
<dbReference type="InterPro" id="IPR029058">
    <property type="entry name" value="AB_hydrolase_fold"/>
</dbReference>
<evidence type="ECO:0000259" key="5">
    <source>
        <dbReference type="Pfam" id="PF02897"/>
    </source>
</evidence>
<name>A0A3T0E5Q5_9PROT</name>
<evidence type="ECO:0000259" key="4">
    <source>
        <dbReference type="Pfam" id="PF00326"/>
    </source>
</evidence>
<dbReference type="Proteomes" id="UP000286954">
    <property type="component" value="Chromosome"/>
</dbReference>
<dbReference type="PANTHER" id="PTHR42881">
    <property type="entry name" value="PROLYL ENDOPEPTIDASE"/>
    <property type="match status" value="1"/>
</dbReference>
<dbReference type="AlphaFoldDB" id="A0A3T0E5Q5"/>
<dbReference type="Pfam" id="PF00326">
    <property type="entry name" value="Peptidase_S9"/>
    <property type="match status" value="1"/>
</dbReference>
<dbReference type="InterPro" id="IPR001375">
    <property type="entry name" value="Peptidase_S9_cat"/>
</dbReference>
<dbReference type="Gene3D" id="2.130.10.120">
    <property type="entry name" value="Prolyl oligopeptidase, N-terminal domain"/>
    <property type="match status" value="1"/>
</dbReference>
<keyword evidence="7" id="KW-1185">Reference proteome</keyword>
<evidence type="ECO:0000256" key="1">
    <source>
        <dbReference type="ARBA" id="ARBA00022670"/>
    </source>
</evidence>
<dbReference type="GO" id="GO:0004252">
    <property type="term" value="F:serine-type endopeptidase activity"/>
    <property type="evidence" value="ECO:0007669"/>
    <property type="project" value="InterPro"/>
</dbReference>
<dbReference type="GO" id="GO:0070012">
    <property type="term" value="F:oligopeptidase activity"/>
    <property type="evidence" value="ECO:0007669"/>
    <property type="project" value="TreeGrafter"/>
</dbReference>
<dbReference type="PANTHER" id="PTHR42881:SF13">
    <property type="entry name" value="PROLYL ENDOPEPTIDASE"/>
    <property type="match status" value="1"/>
</dbReference>
<dbReference type="Gene3D" id="3.40.50.1820">
    <property type="entry name" value="alpha/beta hydrolase"/>
    <property type="match status" value="1"/>
</dbReference>
<dbReference type="PRINTS" id="PR00862">
    <property type="entry name" value="PROLIGOPTASE"/>
</dbReference>
<dbReference type="Pfam" id="PF02897">
    <property type="entry name" value="Peptidase_S9_N"/>
    <property type="match status" value="1"/>
</dbReference>
<gene>
    <name evidence="6" type="ORF">X907_0005</name>
</gene>
<evidence type="ECO:0000256" key="2">
    <source>
        <dbReference type="ARBA" id="ARBA00022801"/>
    </source>
</evidence>
<protein>
    <submittedName>
        <fullName evidence="6">Prolyl oligopeptidase</fullName>
    </submittedName>
</protein>
<keyword evidence="2" id="KW-0378">Hydrolase</keyword>
<dbReference type="SUPFAM" id="SSF50993">
    <property type="entry name" value="Peptidase/esterase 'gauge' domain"/>
    <property type="match status" value="1"/>
</dbReference>
<dbReference type="InterPro" id="IPR023302">
    <property type="entry name" value="Pept_S9A_N"/>
</dbReference>
<evidence type="ECO:0000256" key="3">
    <source>
        <dbReference type="ARBA" id="ARBA00022825"/>
    </source>
</evidence>
<evidence type="ECO:0000313" key="6">
    <source>
        <dbReference type="EMBL" id="AZU02556.1"/>
    </source>
</evidence>
<feature type="domain" description="Peptidase S9 prolyl oligopeptidase catalytic" evidence="4">
    <location>
        <begin position="541"/>
        <end position="744"/>
    </location>
</feature>
<dbReference type="InterPro" id="IPR002470">
    <property type="entry name" value="Peptidase_S9A"/>
</dbReference>